<evidence type="ECO:0000313" key="3">
    <source>
        <dbReference type="Proteomes" id="UP000215914"/>
    </source>
</evidence>
<evidence type="ECO:0000313" key="2">
    <source>
        <dbReference type="EMBL" id="OTG06755.1"/>
    </source>
</evidence>
<keyword evidence="3" id="KW-1185">Reference proteome</keyword>
<dbReference type="OMA" id="SHTEDQW"/>
<dbReference type="Proteomes" id="UP000215914">
    <property type="component" value="Chromosome 11"/>
</dbReference>
<gene>
    <name evidence="2" type="ORF">HannXRQ_Chr11g0322761</name>
</gene>
<sequence length="155" mass="17591">MEYITDEGGVLRGLVWADEDAKRNFSVFGDVVSFDATYRRNKYNMMFVPFTGVDNHNRNVTLGAAIIGNETAETYSWLLNVFREAFGRSPPEIVTDQDPAMKKAIEDTWPESRHRLCMLHIMDKLSAKVLVLQSAIIQISKRGCVPLCGPIQFYL</sequence>
<proteinExistence type="predicted"/>
<dbReference type="PANTHER" id="PTHR47718">
    <property type="entry name" value="OS01G0519700 PROTEIN"/>
    <property type="match status" value="1"/>
</dbReference>
<protein>
    <submittedName>
        <fullName evidence="2">Putative MULE transposase domain, FHY3/FAR1 family</fullName>
    </submittedName>
</protein>
<name>A0A251T6M9_HELAN</name>
<dbReference type="EMBL" id="CM007900">
    <property type="protein sequence ID" value="OTG06755.1"/>
    <property type="molecule type" value="Genomic_DNA"/>
</dbReference>
<feature type="domain" description="MULE transposase" evidence="1">
    <location>
        <begin position="31"/>
        <end position="123"/>
    </location>
</feature>
<dbReference type="InParanoid" id="A0A251T6M9"/>
<dbReference type="InterPro" id="IPR018289">
    <property type="entry name" value="MULE_transposase_dom"/>
</dbReference>
<dbReference type="PANTHER" id="PTHR47718:SF17">
    <property type="entry name" value="PROTEIN FAR1-RELATED SEQUENCE 5-LIKE"/>
    <property type="match status" value="1"/>
</dbReference>
<reference evidence="3" key="1">
    <citation type="journal article" date="2017" name="Nature">
        <title>The sunflower genome provides insights into oil metabolism, flowering and Asterid evolution.</title>
        <authorList>
            <person name="Badouin H."/>
            <person name="Gouzy J."/>
            <person name="Grassa C.J."/>
            <person name="Murat F."/>
            <person name="Staton S.E."/>
            <person name="Cottret L."/>
            <person name="Lelandais-Briere C."/>
            <person name="Owens G.L."/>
            <person name="Carrere S."/>
            <person name="Mayjonade B."/>
            <person name="Legrand L."/>
            <person name="Gill N."/>
            <person name="Kane N.C."/>
            <person name="Bowers J.E."/>
            <person name="Hubner S."/>
            <person name="Bellec A."/>
            <person name="Berard A."/>
            <person name="Berges H."/>
            <person name="Blanchet N."/>
            <person name="Boniface M.C."/>
            <person name="Brunel D."/>
            <person name="Catrice O."/>
            <person name="Chaidir N."/>
            <person name="Claudel C."/>
            <person name="Donnadieu C."/>
            <person name="Faraut T."/>
            <person name="Fievet G."/>
            <person name="Helmstetter N."/>
            <person name="King M."/>
            <person name="Knapp S.J."/>
            <person name="Lai Z."/>
            <person name="Le Paslier M.C."/>
            <person name="Lippi Y."/>
            <person name="Lorenzon L."/>
            <person name="Mandel J.R."/>
            <person name="Marage G."/>
            <person name="Marchand G."/>
            <person name="Marquand E."/>
            <person name="Bret-Mestries E."/>
            <person name="Morien E."/>
            <person name="Nambeesan S."/>
            <person name="Nguyen T."/>
            <person name="Pegot-Espagnet P."/>
            <person name="Pouilly N."/>
            <person name="Raftis F."/>
            <person name="Sallet E."/>
            <person name="Schiex T."/>
            <person name="Thomas J."/>
            <person name="Vandecasteele C."/>
            <person name="Vares D."/>
            <person name="Vear F."/>
            <person name="Vautrin S."/>
            <person name="Crespi M."/>
            <person name="Mangin B."/>
            <person name="Burke J.M."/>
            <person name="Salse J."/>
            <person name="Munos S."/>
            <person name="Vincourt P."/>
            <person name="Rieseberg L.H."/>
            <person name="Langlade N.B."/>
        </authorList>
    </citation>
    <scope>NUCLEOTIDE SEQUENCE [LARGE SCALE GENOMIC DNA]</scope>
    <source>
        <strain evidence="3">cv. SF193</strain>
    </source>
</reference>
<organism evidence="2 3">
    <name type="scientific">Helianthus annuus</name>
    <name type="common">Common sunflower</name>
    <dbReference type="NCBI Taxonomy" id="4232"/>
    <lineage>
        <taxon>Eukaryota</taxon>
        <taxon>Viridiplantae</taxon>
        <taxon>Streptophyta</taxon>
        <taxon>Embryophyta</taxon>
        <taxon>Tracheophyta</taxon>
        <taxon>Spermatophyta</taxon>
        <taxon>Magnoliopsida</taxon>
        <taxon>eudicotyledons</taxon>
        <taxon>Gunneridae</taxon>
        <taxon>Pentapetalae</taxon>
        <taxon>asterids</taxon>
        <taxon>campanulids</taxon>
        <taxon>Asterales</taxon>
        <taxon>Asteraceae</taxon>
        <taxon>Asteroideae</taxon>
        <taxon>Heliantheae alliance</taxon>
        <taxon>Heliantheae</taxon>
        <taxon>Helianthus</taxon>
    </lineage>
</organism>
<dbReference type="AlphaFoldDB" id="A0A251T6M9"/>
<accession>A0A251T6M9</accession>
<evidence type="ECO:0000259" key="1">
    <source>
        <dbReference type="Pfam" id="PF10551"/>
    </source>
</evidence>
<dbReference type="Pfam" id="PF10551">
    <property type="entry name" value="MULE"/>
    <property type="match status" value="1"/>
</dbReference>